<accession>A0A4Q0YWB7</accession>
<keyword evidence="3 5" id="KW-0732">Signal</keyword>
<protein>
    <submittedName>
        <fullName evidence="6">P pilus assembly/Cpx signaling pathway inhibitor/zinc-resistance associated protein</fullName>
    </submittedName>
</protein>
<comment type="subcellular location">
    <subcellularLocation>
        <location evidence="1">Periplasm</location>
    </subcellularLocation>
</comment>
<keyword evidence="4" id="KW-0574">Periplasm</keyword>
<evidence type="ECO:0000256" key="1">
    <source>
        <dbReference type="ARBA" id="ARBA00004418"/>
    </source>
</evidence>
<proteinExistence type="inferred from homology"/>
<dbReference type="PANTHER" id="PTHR38102">
    <property type="entry name" value="PERIPLASMIC CHAPERONE SPY"/>
    <property type="match status" value="1"/>
</dbReference>
<gene>
    <name evidence="6" type="ORF">CS022_09620</name>
</gene>
<dbReference type="GO" id="GO:0030288">
    <property type="term" value="C:outer membrane-bounded periplasmic space"/>
    <property type="evidence" value="ECO:0007669"/>
    <property type="project" value="TreeGrafter"/>
</dbReference>
<keyword evidence="7" id="KW-1185">Reference proteome</keyword>
<name>A0A4Q0YWB7_9GAMM</name>
<dbReference type="AlphaFoldDB" id="A0A4Q0YWB7"/>
<dbReference type="GO" id="GO:0051082">
    <property type="term" value="F:unfolded protein binding"/>
    <property type="evidence" value="ECO:0007669"/>
    <property type="project" value="TreeGrafter"/>
</dbReference>
<comment type="caution">
    <text evidence="6">The sequence shown here is derived from an EMBL/GenBank/DDBJ whole genome shotgun (WGS) entry which is preliminary data.</text>
</comment>
<organism evidence="6 7">
    <name type="scientific">Veronia nyctiphanis</name>
    <dbReference type="NCBI Taxonomy" id="1278244"/>
    <lineage>
        <taxon>Bacteria</taxon>
        <taxon>Pseudomonadati</taxon>
        <taxon>Pseudomonadota</taxon>
        <taxon>Gammaproteobacteria</taxon>
        <taxon>Vibrionales</taxon>
        <taxon>Vibrionaceae</taxon>
        <taxon>Veronia</taxon>
    </lineage>
</organism>
<evidence type="ECO:0000256" key="4">
    <source>
        <dbReference type="ARBA" id="ARBA00022764"/>
    </source>
</evidence>
<evidence type="ECO:0000256" key="3">
    <source>
        <dbReference type="ARBA" id="ARBA00022729"/>
    </source>
</evidence>
<evidence type="ECO:0000313" key="7">
    <source>
        <dbReference type="Proteomes" id="UP000290287"/>
    </source>
</evidence>
<dbReference type="EMBL" id="PEIB01000009">
    <property type="protein sequence ID" value="RXJ73489.1"/>
    <property type="molecule type" value="Genomic_DNA"/>
</dbReference>
<dbReference type="PANTHER" id="PTHR38102:SF1">
    <property type="entry name" value="PERIPLASMIC CHAPERONE SPY"/>
    <property type="match status" value="1"/>
</dbReference>
<dbReference type="Proteomes" id="UP000290287">
    <property type="component" value="Unassembled WGS sequence"/>
</dbReference>
<comment type="similarity">
    <text evidence="2">Belongs to the CpxP/Spy family.</text>
</comment>
<dbReference type="InterPro" id="IPR012899">
    <property type="entry name" value="LTXXQ"/>
</dbReference>
<dbReference type="CDD" id="cd09916">
    <property type="entry name" value="CpxP_like"/>
    <property type="match status" value="1"/>
</dbReference>
<dbReference type="Gene3D" id="1.20.120.1490">
    <property type="match status" value="1"/>
</dbReference>
<dbReference type="PIRSF" id="PIRSF034445">
    <property type="entry name" value="CpxP_Spy"/>
    <property type="match status" value="1"/>
</dbReference>
<dbReference type="Pfam" id="PF07813">
    <property type="entry name" value="LTXXQ"/>
    <property type="match status" value="1"/>
</dbReference>
<reference evidence="6 7" key="1">
    <citation type="submission" date="2017-10" db="EMBL/GenBank/DDBJ databases">
        <title>Nyctiphanis sp. nov., isolated from the stomach of the euphausiid Nyctiphanes simplex (Hansen, 1911) in the Gulf of California.</title>
        <authorList>
            <person name="Gomez-Gil B."/>
            <person name="Aguilar-Mendez M."/>
            <person name="Lopez-Cortes A."/>
            <person name="Gomez-Gutierrez J."/>
            <person name="Roque A."/>
            <person name="Lang E."/>
            <person name="Gonzalez-Castillo A."/>
        </authorList>
    </citation>
    <scope>NUCLEOTIDE SEQUENCE [LARGE SCALE GENOMIC DNA]</scope>
    <source>
        <strain evidence="6 7">CAIM 600</strain>
    </source>
</reference>
<dbReference type="OrthoDB" id="6105813at2"/>
<evidence type="ECO:0000256" key="2">
    <source>
        <dbReference type="ARBA" id="ARBA00008441"/>
    </source>
</evidence>
<sequence>MKLRKRLIAAFAASTLLLSTGSAFAFGGDHHGKGHHDGKSFKRLLRGVDLTDEQKEQLKTLKMEQKEARKNNVIGGRENMLSQREQVKQLLLADAFDEQSVRLLAEEMVNQQTERRVAMLKSQHAMLSVLTPEQKQQVSENMTKMQKRMEEKLNKRLRNN</sequence>
<feature type="signal peptide" evidence="5">
    <location>
        <begin position="1"/>
        <end position="25"/>
    </location>
</feature>
<feature type="chain" id="PRO_5020766852" evidence="5">
    <location>
        <begin position="26"/>
        <end position="160"/>
    </location>
</feature>
<dbReference type="InterPro" id="IPR052211">
    <property type="entry name" value="Cpx_auxiliary_protein"/>
</dbReference>
<evidence type="ECO:0000313" key="6">
    <source>
        <dbReference type="EMBL" id="RXJ73489.1"/>
    </source>
</evidence>
<dbReference type="RefSeq" id="WP_129122092.1">
    <property type="nucleotide sequence ID" value="NZ_PEIB01000009.1"/>
</dbReference>
<evidence type="ECO:0000256" key="5">
    <source>
        <dbReference type="SAM" id="SignalP"/>
    </source>
</evidence>